<evidence type="ECO:0000256" key="2">
    <source>
        <dbReference type="ARBA" id="ARBA00007401"/>
    </source>
</evidence>
<evidence type="ECO:0000256" key="4">
    <source>
        <dbReference type="ARBA" id="ARBA00013303"/>
    </source>
</evidence>
<comment type="catalytic activity">
    <reaction evidence="1">
        <text>Hydrolysis of terminal non-reducing beta-D-galactose residues in beta-D-galactosides.</text>
        <dbReference type="EC" id="3.2.1.23"/>
    </reaction>
</comment>
<dbReference type="EC" id="3.2.1.23" evidence="3"/>
<protein>
    <recommendedName>
        <fullName evidence="4">Beta-galactosidase</fullName>
        <ecNumber evidence="3">3.2.1.23</ecNumber>
    </recommendedName>
    <alternativeName>
        <fullName evidence="7">Lactase</fullName>
    </alternativeName>
</protein>
<dbReference type="InterPro" id="IPR011013">
    <property type="entry name" value="Gal_mutarotase_sf_dom"/>
</dbReference>
<evidence type="ECO:0000259" key="9">
    <source>
        <dbReference type="SMART" id="SM01038"/>
    </source>
</evidence>
<dbReference type="Gene3D" id="2.60.40.10">
    <property type="entry name" value="Immunoglobulins"/>
    <property type="match status" value="2"/>
</dbReference>
<dbReference type="Gene3D" id="3.20.20.80">
    <property type="entry name" value="Glycosidases"/>
    <property type="match status" value="1"/>
</dbReference>
<keyword evidence="6" id="KW-0326">Glycosidase</keyword>
<dbReference type="InterPro" id="IPR008979">
    <property type="entry name" value="Galactose-bd-like_sf"/>
</dbReference>
<dbReference type="InterPro" id="IPR017853">
    <property type="entry name" value="GH"/>
</dbReference>
<evidence type="ECO:0000256" key="8">
    <source>
        <dbReference type="SAM" id="MobiDB-lite"/>
    </source>
</evidence>
<dbReference type="Pfam" id="PF16353">
    <property type="entry name" value="LacZ_4"/>
    <property type="match status" value="1"/>
</dbReference>
<dbReference type="PROSITE" id="PS00608">
    <property type="entry name" value="GLYCOSYL_HYDROL_F2_2"/>
    <property type="match status" value="1"/>
</dbReference>
<dbReference type="PANTHER" id="PTHR46323:SF2">
    <property type="entry name" value="BETA-GALACTOSIDASE"/>
    <property type="match status" value="1"/>
</dbReference>
<keyword evidence="11" id="KW-1185">Reference proteome</keyword>
<dbReference type="PROSITE" id="PS00719">
    <property type="entry name" value="GLYCOSYL_HYDROL_F2_1"/>
    <property type="match status" value="1"/>
</dbReference>
<dbReference type="SUPFAM" id="SSF49303">
    <property type="entry name" value="beta-Galactosidase/glucuronidase domain"/>
    <property type="match status" value="2"/>
</dbReference>
<dbReference type="Gene3D" id="2.60.120.260">
    <property type="entry name" value="Galactose-binding domain-like"/>
    <property type="match status" value="1"/>
</dbReference>
<dbReference type="EMBL" id="BAAAYX010000026">
    <property type="protein sequence ID" value="GAA3718171.1"/>
    <property type="molecule type" value="Genomic_DNA"/>
</dbReference>
<evidence type="ECO:0000256" key="7">
    <source>
        <dbReference type="ARBA" id="ARBA00032230"/>
    </source>
</evidence>
<dbReference type="PANTHER" id="PTHR46323">
    <property type="entry name" value="BETA-GALACTOSIDASE"/>
    <property type="match status" value="1"/>
</dbReference>
<dbReference type="Gene3D" id="2.70.98.10">
    <property type="match status" value="1"/>
</dbReference>
<evidence type="ECO:0000256" key="1">
    <source>
        <dbReference type="ARBA" id="ARBA00001412"/>
    </source>
</evidence>
<dbReference type="InterPro" id="IPR006103">
    <property type="entry name" value="Glyco_hydro_2_cat"/>
</dbReference>
<feature type="domain" description="Beta galactosidase small chain/" evidence="9">
    <location>
        <begin position="712"/>
        <end position="998"/>
    </location>
</feature>
<evidence type="ECO:0000256" key="5">
    <source>
        <dbReference type="ARBA" id="ARBA00022801"/>
    </source>
</evidence>
<organism evidence="10 11">
    <name type="scientific">Microlunatus aurantiacus</name>
    <dbReference type="NCBI Taxonomy" id="446786"/>
    <lineage>
        <taxon>Bacteria</taxon>
        <taxon>Bacillati</taxon>
        <taxon>Actinomycetota</taxon>
        <taxon>Actinomycetes</taxon>
        <taxon>Propionibacteriales</taxon>
        <taxon>Propionibacteriaceae</taxon>
        <taxon>Microlunatus</taxon>
    </lineage>
</organism>
<dbReference type="Pfam" id="PF02837">
    <property type="entry name" value="Glyco_hydro_2_N"/>
    <property type="match status" value="1"/>
</dbReference>
<dbReference type="InterPro" id="IPR023230">
    <property type="entry name" value="Glyco_hydro_2_CS"/>
</dbReference>
<dbReference type="InterPro" id="IPR013783">
    <property type="entry name" value="Ig-like_fold"/>
</dbReference>
<dbReference type="Pfam" id="PF02929">
    <property type="entry name" value="Bgal_small_N"/>
    <property type="match status" value="1"/>
</dbReference>
<dbReference type="GO" id="GO:0016787">
    <property type="term" value="F:hydrolase activity"/>
    <property type="evidence" value="ECO:0007669"/>
    <property type="project" value="UniProtKB-KW"/>
</dbReference>
<gene>
    <name evidence="10" type="ORF">GCM10022204_42650</name>
</gene>
<dbReference type="SUPFAM" id="SSF49785">
    <property type="entry name" value="Galactose-binding domain-like"/>
    <property type="match status" value="1"/>
</dbReference>
<feature type="region of interest" description="Disordered" evidence="8">
    <location>
        <begin position="736"/>
        <end position="779"/>
    </location>
</feature>
<dbReference type="Proteomes" id="UP001500051">
    <property type="component" value="Unassembled WGS sequence"/>
</dbReference>
<dbReference type="RefSeq" id="WP_344814487.1">
    <property type="nucleotide sequence ID" value="NZ_BAAAYX010000026.1"/>
</dbReference>
<dbReference type="SMART" id="SM01038">
    <property type="entry name" value="Bgal_small_N"/>
    <property type="match status" value="1"/>
</dbReference>
<dbReference type="PRINTS" id="PR00132">
    <property type="entry name" value="GLHYDRLASE2"/>
</dbReference>
<dbReference type="InterPro" id="IPR006104">
    <property type="entry name" value="Glyco_hydro_2_N"/>
</dbReference>
<dbReference type="InterPro" id="IPR032312">
    <property type="entry name" value="LacZ_4"/>
</dbReference>
<feature type="compositionally biased region" description="Basic and acidic residues" evidence="8">
    <location>
        <begin position="745"/>
        <end position="754"/>
    </location>
</feature>
<dbReference type="SUPFAM" id="SSF74650">
    <property type="entry name" value="Galactose mutarotase-like"/>
    <property type="match status" value="1"/>
</dbReference>
<dbReference type="InterPro" id="IPR050347">
    <property type="entry name" value="Bact_Beta-galactosidase"/>
</dbReference>
<keyword evidence="5 10" id="KW-0378">Hydrolase</keyword>
<evidence type="ECO:0000256" key="3">
    <source>
        <dbReference type="ARBA" id="ARBA00012756"/>
    </source>
</evidence>
<proteinExistence type="inferred from homology"/>
<evidence type="ECO:0000313" key="10">
    <source>
        <dbReference type="EMBL" id="GAA3718171.1"/>
    </source>
</evidence>
<comment type="similarity">
    <text evidence="2">Belongs to the glycosyl hydrolase 2 family.</text>
</comment>
<name>A0ABP7EEK8_9ACTN</name>
<dbReference type="InterPro" id="IPR036156">
    <property type="entry name" value="Beta-gal/glucu_dom_sf"/>
</dbReference>
<reference evidence="11" key="1">
    <citation type="journal article" date="2019" name="Int. J. Syst. Evol. Microbiol.">
        <title>The Global Catalogue of Microorganisms (GCM) 10K type strain sequencing project: providing services to taxonomists for standard genome sequencing and annotation.</title>
        <authorList>
            <consortium name="The Broad Institute Genomics Platform"/>
            <consortium name="The Broad Institute Genome Sequencing Center for Infectious Disease"/>
            <person name="Wu L."/>
            <person name="Ma J."/>
        </authorList>
    </citation>
    <scope>NUCLEOTIDE SEQUENCE [LARGE SCALE GENOMIC DNA]</scope>
    <source>
        <strain evidence="11">JCM 16548</strain>
    </source>
</reference>
<dbReference type="Pfam" id="PF02836">
    <property type="entry name" value="Glyco_hydro_2_C"/>
    <property type="match status" value="1"/>
</dbReference>
<dbReference type="InterPro" id="IPR023232">
    <property type="entry name" value="Glyco_hydro_2_AS"/>
</dbReference>
<dbReference type="InterPro" id="IPR006101">
    <property type="entry name" value="Glyco_hydro_2"/>
</dbReference>
<evidence type="ECO:0000256" key="6">
    <source>
        <dbReference type="ARBA" id="ARBA00023295"/>
    </source>
</evidence>
<dbReference type="SUPFAM" id="SSF51445">
    <property type="entry name" value="(Trans)glycosidases"/>
    <property type="match status" value="1"/>
</dbReference>
<evidence type="ECO:0000313" key="11">
    <source>
        <dbReference type="Proteomes" id="UP001500051"/>
    </source>
</evidence>
<accession>A0ABP7EEK8</accession>
<dbReference type="InterPro" id="IPR004199">
    <property type="entry name" value="B-gal_small/dom_5"/>
</dbReference>
<dbReference type="InterPro" id="IPR014718">
    <property type="entry name" value="GH-type_carb-bd"/>
</dbReference>
<sequence length="1002" mass="110329">MTSYVDDYSPGSGRRTPARAWLHSDAPELNLDGDWRFRLLPSHLGLDDAVADPQLDDADWSELAVPSHWVLAGDGAYGKPIYTNVIYPFPVDPPHIPDENPTGEYRRRFDRPDWAPRGDGAAQVLLRFDGVESVYRVWLNGTEVGVGKGSRLVQEFDVTELLVDGENVLVVRVHQWSSMSYIEDQDQWWLPGIFRSVTLLSRPVGSLDDVWLQTAYADGTGTIRLSGRATDAAFPVVVRIPELSYEQSFDSPDALGEVITIGGVEPWSAEVPRLYDVEIAAAGETIRLRTGFRTVEIVGDRFLVNGRQVIFRGMNRHETHPVRGRVFDAEHARADMIMMKQHNVNAIRTSHYPPHPEVLTLADELGFWVIDECDLETHGFVFSGWAKNPSDDVAWRDAYLDRIERTVERDKNHPSIVIWSLGNEAGTGVNLAAMAQWVRGRDPERPVHYEGDYTGAYTDIYSRMYPNLMETEAIGGEHGALLECGPAEARRVRSKPFLMCEYVHAMGNGPGAIAEYDDLTERYGRLHGGFVWEWRDHGLLTRAADGTPYYGYGGDFGEVVHDGNFVMDGMVLPDDSPTPGLAEFAAVSQPVILTLDGSTLVVRSRFHSADTRHLQFVARRELDGRMVEESVLVVPTVPAGGESSLVLPDELLVPAGAGETWLTVAAELVADTAWGPAGHVVACAQFDRSRPPSTSTPVAATGRVTRTADELTVGPSVFAAATGRLRRLHGLPVEGPQLELWRGPTDNDRSDQRGSFELGDPDATAGEGAPGPSSEQRWRDRGLDRLSHRLLSLSDDDSCLVVRVRSAAAAGTLFVDTTCTWTALTDGGLALRVEINPSPAWDCTWPRVGVRFDLPTDVDRAAWFGTGPHESYPDTDHAARVSRFAAGIDELNVAYSRPQETGHRAAVRELELFDGSGPRLRLRSLAGPHGHRPGFTLAHHTPQDLDRSPHPYELPTPTHSHLFLDAAVHGVGSRACGIDVLPEHALWPGAFRFDVVFSDPTT</sequence>
<comment type="caution">
    <text evidence="10">The sequence shown here is derived from an EMBL/GenBank/DDBJ whole genome shotgun (WGS) entry which is preliminary data.</text>
</comment>